<keyword evidence="1" id="KW-0812">Transmembrane</keyword>
<keyword evidence="3" id="KW-1185">Reference proteome</keyword>
<dbReference type="EMBL" id="VAWE01000001">
    <property type="protein sequence ID" value="TLQ42748.1"/>
    <property type="molecule type" value="Genomic_DNA"/>
</dbReference>
<keyword evidence="1" id="KW-0472">Membrane</keyword>
<dbReference type="AlphaFoldDB" id="A0A5R9DYN7"/>
<dbReference type="OrthoDB" id="5189031at2"/>
<feature type="transmembrane region" description="Helical" evidence="1">
    <location>
        <begin position="58"/>
        <end position="79"/>
    </location>
</feature>
<dbReference type="RefSeq" id="WP_138052156.1">
    <property type="nucleotide sequence ID" value="NZ_VAWE01000001.1"/>
</dbReference>
<sequence>MVQAPSLRRSAGPVAAWRSVMLVLALGQVVSSVLSRLYGGEFTKADRPGEPPIVPVGWAFSIWTPVELLCVAYALWALPERRPDPEVRNRLAVPLSVVFAGFSCWLVVAEVAPVWGTVAVFAVMICGLAHAMSVALQHRFAIATWRPVPRGLLWWMLGIYAGWSTIAVWVNLTTAVAGSGAPVSGRAGVAGQLAVLAGATATAAVIVRWTRGLLPYALAAGWGLLTAMLGAASAGQPVLAGAAGAGLALVTGVTAVTRRERAARAPGPEP</sequence>
<feature type="transmembrane region" description="Helical" evidence="1">
    <location>
        <begin position="91"/>
        <end position="108"/>
    </location>
</feature>
<evidence type="ECO:0000313" key="2">
    <source>
        <dbReference type="EMBL" id="TLQ42748.1"/>
    </source>
</evidence>
<reference evidence="2 3" key="1">
    <citation type="submission" date="2019-05" db="EMBL/GenBank/DDBJ databases">
        <title>Streptomyces marianii sp. nov., a novel marine actinomycete from southern coast of India.</title>
        <authorList>
            <person name="Iniyan A.M."/>
            <person name="Wink J."/>
            <person name="Ramprasad E."/>
            <person name="Ramana C.V."/>
            <person name="Bunk B."/>
            <person name="Sproer C."/>
            <person name="Joseph F.-J.R.S."/>
            <person name="Vincent S.G.P."/>
        </authorList>
    </citation>
    <scope>NUCLEOTIDE SEQUENCE [LARGE SCALE GENOMIC DNA]</scope>
    <source>
        <strain evidence="2 3">ICN19</strain>
    </source>
</reference>
<feature type="transmembrane region" description="Helical" evidence="1">
    <location>
        <begin position="114"/>
        <end position="131"/>
    </location>
</feature>
<evidence type="ECO:0000256" key="1">
    <source>
        <dbReference type="SAM" id="Phobius"/>
    </source>
</evidence>
<gene>
    <name evidence="2" type="ORF">FEF34_05825</name>
</gene>
<protein>
    <recommendedName>
        <fullName evidence="4">Tryptophan-rich sensory protein</fullName>
    </recommendedName>
</protein>
<feature type="transmembrane region" description="Helical" evidence="1">
    <location>
        <begin position="238"/>
        <end position="256"/>
    </location>
</feature>
<keyword evidence="1" id="KW-1133">Transmembrane helix</keyword>
<evidence type="ECO:0008006" key="4">
    <source>
        <dbReference type="Google" id="ProtNLM"/>
    </source>
</evidence>
<proteinExistence type="predicted"/>
<organism evidence="2 3">
    <name type="scientific">Streptomyces marianii</name>
    <dbReference type="NCBI Taxonomy" id="1817406"/>
    <lineage>
        <taxon>Bacteria</taxon>
        <taxon>Bacillati</taxon>
        <taxon>Actinomycetota</taxon>
        <taxon>Actinomycetes</taxon>
        <taxon>Kitasatosporales</taxon>
        <taxon>Streptomycetaceae</taxon>
        <taxon>Streptomyces</taxon>
    </lineage>
</organism>
<feature type="transmembrane region" description="Helical" evidence="1">
    <location>
        <begin position="152"/>
        <end position="172"/>
    </location>
</feature>
<accession>A0A5R9DYN7</accession>
<evidence type="ECO:0000313" key="3">
    <source>
        <dbReference type="Proteomes" id="UP000305921"/>
    </source>
</evidence>
<name>A0A5R9DYN7_9ACTN</name>
<feature type="transmembrane region" description="Helical" evidence="1">
    <location>
        <begin position="20"/>
        <end position="38"/>
    </location>
</feature>
<feature type="transmembrane region" description="Helical" evidence="1">
    <location>
        <begin position="184"/>
        <end position="206"/>
    </location>
</feature>
<dbReference type="Proteomes" id="UP000305921">
    <property type="component" value="Unassembled WGS sequence"/>
</dbReference>
<feature type="transmembrane region" description="Helical" evidence="1">
    <location>
        <begin position="213"/>
        <end position="232"/>
    </location>
</feature>
<comment type="caution">
    <text evidence="2">The sequence shown here is derived from an EMBL/GenBank/DDBJ whole genome shotgun (WGS) entry which is preliminary data.</text>
</comment>